<accession>A0ABP9RXX6</accession>
<keyword evidence="2" id="KW-1185">Reference proteome</keyword>
<comment type="caution">
    <text evidence="1">The sequence shown here is derived from an EMBL/GenBank/DDBJ whole genome shotgun (WGS) entry which is preliminary data.</text>
</comment>
<dbReference type="Proteomes" id="UP001500200">
    <property type="component" value="Unassembled WGS sequence"/>
</dbReference>
<evidence type="ECO:0000313" key="1">
    <source>
        <dbReference type="EMBL" id="GAA5188941.1"/>
    </source>
</evidence>
<proteinExistence type="predicted"/>
<gene>
    <name evidence="1" type="ORF">GCM10023346_02240</name>
</gene>
<dbReference type="EMBL" id="BAABKK010000002">
    <property type="protein sequence ID" value="GAA5188941.1"/>
    <property type="molecule type" value="Genomic_DNA"/>
</dbReference>
<evidence type="ECO:0000313" key="2">
    <source>
        <dbReference type="Proteomes" id="UP001500200"/>
    </source>
</evidence>
<sequence>MATSNWDTASVSAMPKVFASMPAIGMVFRTYWKFSRLSGPGNGLVDKASDGGRKAVTNIQ</sequence>
<protein>
    <submittedName>
        <fullName evidence="1">Uncharacterized protein</fullName>
    </submittedName>
</protein>
<organism evidence="1 2">
    <name type="scientific">Arthrobacter gyeryongensis</name>
    <dbReference type="NCBI Taxonomy" id="1650592"/>
    <lineage>
        <taxon>Bacteria</taxon>
        <taxon>Bacillati</taxon>
        <taxon>Actinomycetota</taxon>
        <taxon>Actinomycetes</taxon>
        <taxon>Micrococcales</taxon>
        <taxon>Micrococcaceae</taxon>
        <taxon>Arthrobacter</taxon>
    </lineage>
</organism>
<reference evidence="2" key="1">
    <citation type="journal article" date="2019" name="Int. J. Syst. Evol. Microbiol.">
        <title>The Global Catalogue of Microorganisms (GCM) 10K type strain sequencing project: providing services to taxonomists for standard genome sequencing and annotation.</title>
        <authorList>
            <consortium name="The Broad Institute Genomics Platform"/>
            <consortium name="The Broad Institute Genome Sequencing Center for Infectious Disease"/>
            <person name="Wu L."/>
            <person name="Ma J."/>
        </authorList>
    </citation>
    <scope>NUCLEOTIDE SEQUENCE [LARGE SCALE GENOMIC DNA]</scope>
    <source>
        <strain evidence="2">JCM 18514</strain>
    </source>
</reference>
<name>A0ABP9RXX6_9MICC</name>